<dbReference type="Proteomes" id="UP000075243">
    <property type="component" value="Unassembled WGS sequence"/>
</dbReference>
<accession>A0A151RQQ1</accession>
<organism evidence="1 2">
    <name type="scientific">Cajanus cajan</name>
    <name type="common">Pigeon pea</name>
    <name type="synonym">Cajanus indicus</name>
    <dbReference type="NCBI Taxonomy" id="3821"/>
    <lineage>
        <taxon>Eukaryota</taxon>
        <taxon>Viridiplantae</taxon>
        <taxon>Streptophyta</taxon>
        <taxon>Embryophyta</taxon>
        <taxon>Tracheophyta</taxon>
        <taxon>Spermatophyta</taxon>
        <taxon>Magnoliopsida</taxon>
        <taxon>eudicotyledons</taxon>
        <taxon>Gunneridae</taxon>
        <taxon>Pentapetalae</taxon>
        <taxon>rosids</taxon>
        <taxon>fabids</taxon>
        <taxon>Fabales</taxon>
        <taxon>Fabaceae</taxon>
        <taxon>Papilionoideae</taxon>
        <taxon>50 kb inversion clade</taxon>
        <taxon>NPAAA clade</taxon>
        <taxon>indigoferoid/millettioid clade</taxon>
        <taxon>Phaseoleae</taxon>
        <taxon>Cajanus</taxon>
    </lineage>
</organism>
<dbReference type="Gramene" id="C.cajan_34637.t">
    <property type="protein sequence ID" value="C.cajan_34637.t"/>
    <property type="gene ID" value="C.cajan_34637"/>
</dbReference>
<protein>
    <submittedName>
        <fullName evidence="1">Uncharacterized protein</fullName>
    </submittedName>
</protein>
<dbReference type="EMBL" id="KQ483612">
    <property type="protein sequence ID" value="KYP44819.1"/>
    <property type="molecule type" value="Genomic_DNA"/>
</dbReference>
<name>A0A151RQQ1_CAJCA</name>
<keyword evidence="2" id="KW-1185">Reference proteome</keyword>
<evidence type="ECO:0000313" key="2">
    <source>
        <dbReference type="Proteomes" id="UP000075243"/>
    </source>
</evidence>
<proteinExistence type="predicted"/>
<feature type="non-terminal residue" evidence="1">
    <location>
        <position position="1"/>
    </location>
</feature>
<evidence type="ECO:0000313" key="1">
    <source>
        <dbReference type="EMBL" id="KYP44819.1"/>
    </source>
</evidence>
<gene>
    <name evidence="1" type="ORF">KK1_033680</name>
</gene>
<dbReference type="AlphaFoldDB" id="A0A151RQQ1"/>
<reference evidence="1" key="1">
    <citation type="journal article" date="2012" name="Nat. Biotechnol.">
        <title>Draft genome sequence of pigeonpea (Cajanus cajan), an orphan legume crop of resource-poor farmers.</title>
        <authorList>
            <person name="Varshney R.K."/>
            <person name="Chen W."/>
            <person name="Li Y."/>
            <person name="Bharti A.K."/>
            <person name="Saxena R.K."/>
            <person name="Schlueter J.A."/>
            <person name="Donoghue M.T."/>
            <person name="Azam S."/>
            <person name="Fan G."/>
            <person name="Whaley A.M."/>
            <person name="Farmer A.D."/>
            <person name="Sheridan J."/>
            <person name="Iwata A."/>
            <person name="Tuteja R."/>
            <person name="Penmetsa R.V."/>
            <person name="Wu W."/>
            <person name="Upadhyaya H.D."/>
            <person name="Yang S.P."/>
            <person name="Shah T."/>
            <person name="Saxena K.B."/>
            <person name="Michael T."/>
            <person name="McCombie W.R."/>
            <person name="Yang B."/>
            <person name="Zhang G."/>
            <person name="Yang H."/>
            <person name="Wang J."/>
            <person name="Spillane C."/>
            <person name="Cook D.R."/>
            <person name="May G.D."/>
            <person name="Xu X."/>
            <person name="Jackson S.A."/>
        </authorList>
    </citation>
    <scope>NUCLEOTIDE SEQUENCE [LARGE SCALE GENOMIC DNA]</scope>
</reference>
<sequence length="199" mass="23424">IILNKSNYDVWSQLMEMHIVEREKLSYIRKKVKPLTEKDEGYEKWYVKNQKVKEWLLMPMKLEIMKRELDHCDKVVMKNPDDVKSYKEWWDHSQVSKTNSRKISIVDVVTTIKNKDDKCMALATTIGSDDLNGKALINTSTILNNAWIIVFVCSDHANFDARHIKNLKPFLQKKNISIVNDNKSTLERELTLFQNITYC</sequence>